<protein>
    <submittedName>
        <fullName evidence="1">Uncharacterized protein</fullName>
    </submittedName>
</protein>
<gene>
    <name evidence="1" type="ORF">E2I00_012121</name>
</gene>
<keyword evidence="2" id="KW-1185">Reference proteome</keyword>
<accession>A0A643CAD2</accession>
<dbReference type="PANTHER" id="PTHR47012:SF1">
    <property type="entry name" value="LAMIN TAIL DOMAIN-CONTAINING PROTEIN 1"/>
    <property type="match status" value="1"/>
</dbReference>
<comment type="caution">
    <text evidence="1">The sequence shown here is derived from an EMBL/GenBank/DDBJ whole genome shotgun (WGS) entry which is preliminary data.</text>
</comment>
<reference evidence="1 2" key="1">
    <citation type="journal article" date="2019" name="PLoS ONE">
        <title>Genomic analyses reveal an absence of contemporary introgressive admixture between fin whales and blue whales, despite known hybrids.</title>
        <authorList>
            <person name="Westbury M.V."/>
            <person name="Petersen B."/>
            <person name="Lorenzen E.D."/>
        </authorList>
    </citation>
    <scope>NUCLEOTIDE SEQUENCE [LARGE SCALE GENOMIC DNA]</scope>
    <source>
        <strain evidence="1">FinWhale-01</strain>
    </source>
</reference>
<name>A0A643CAD2_BALPH</name>
<evidence type="ECO:0000313" key="2">
    <source>
        <dbReference type="Proteomes" id="UP000437017"/>
    </source>
</evidence>
<dbReference type="OrthoDB" id="102442at2759"/>
<sequence>IEDTRDDLPKTQRSLRQRIQIPLHCHVHSHYPMKHLSVSGVTLSTIGPKPLKPALVNHSQSEDSLAVIGEGEDYFLSLFGDSKKLVHSFHTKKTWKHFSMILEEVGQSRS</sequence>
<feature type="non-terminal residue" evidence="1">
    <location>
        <position position="1"/>
    </location>
</feature>
<dbReference type="PANTHER" id="PTHR47012">
    <property type="entry name" value="LAMIN TAIL DOMAIN-CONTAINING PROTEIN 1"/>
    <property type="match status" value="1"/>
</dbReference>
<dbReference type="GO" id="GO:0005635">
    <property type="term" value="C:nuclear envelope"/>
    <property type="evidence" value="ECO:0007669"/>
    <property type="project" value="TreeGrafter"/>
</dbReference>
<dbReference type="AlphaFoldDB" id="A0A643CAD2"/>
<organism evidence="1 2">
    <name type="scientific">Balaenoptera physalus</name>
    <name type="common">Fin whale</name>
    <name type="synonym">Balaena physalus</name>
    <dbReference type="NCBI Taxonomy" id="9770"/>
    <lineage>
        <taxon>Eukaryota</taxon>
        <taxon>Metazoa</taxon>
        <taxon>Chordata</taxon>
        <taxon>Craniata</taxon>
        <taxon>Vertebrata</taxon>
        <taxon>Euteleostomi</taxon>
        <taxon>Mammalia</taxon>
        <taxon>Eutheria</taxon>
        <taxon>Laurasiatheria</taxon>
        <taxon>Artiodactyla</taxon>
        <taxon>Whippomorpha</taxon>
        <taxon>Cetacea</taxon>
        <taxon>Mysticeti</taxon>
        <taxon>Balaenopteridae</taxon>
        <taxon>Balaenoptera</taxon>
    </lineage>
</organism>
<dbReference type="Proteomes" id="UP000437017">
    <property type="component" value="Unassembled WGS sequence"/>
</dbReference>
<proteinExistence type="predicted"/>
<dbReference type="GO" id="GO:0005737">
    <property type="term" value="C:cytoplasm"/>
    <property type="evidence" value="ECO:0007669"/>
    <property type="project" value="TreeGrafter"/>
</dbReference>
<dbReference type="EMBL" id="SGJD01002052">
    <property type="protein sequence ID" value="KAB0397074.1"/>
    <property type="molecule type" value="Genomic_DNA"/>
</dbReference>
<feature type="non-terminal residue" evidence="1">
    <location>
        <position position="110"/>
    </location>
</feature>
<dbReference type="InterPro" id="IPR042840">
    <property type="entry name" value="LMNTD1"/>
</dbReference>
<evidence type="ECO:0000313" key="1">
    <source>
        <dbReference type="EMBL" id="KAB0397074.1"/>
    </source>
</evidence>